<dbReference type="InterPro" id="IPR006342">
    <property type="entry name" value="FkbM_mtfrase"/>
</dbReference>
<organism evidence="2 3">
    <name type="scientific">Spirosoma endbachense</name>
    <dbReference type="NCBI Taxonomy" id="2666025"/>
    <lineage>
        <taxon>Bacteria</taxon>
        <taxon>Pseudomonadati</taxon>
        <taxon>Bacteroidota</taxon>
        <taxon>Cytophagia</taxon>
        <taxon>Cytophagales</taxon>
        <taxon>Cytophagaceae</taxon>
        <taxon>Spirosoma</taxon>
    </lineage>
</organism>
<evidence type="ECO:0000259" key="1">
    <source>
        <dbReference type="Pfam" id="PF05050"/>
    </source>
</evidence>
<keyword evidence="3" id="KW-1185">Reference proteome</keyword>
<protein>
    <submittedName>
        <fullName evidence="2">FkbM family methyltransferase</fullName>
    </submittedName>
</protein>
<dbReference type="EMBL" id="CP045997">
    <property type="protein sequence ID" value="QHW00500.1"/>
    <property type="molecule type" value="Genomic_DNA"/>
</dbReference>
<dbReference type="Gene3D" id="3.40.50.150">
    <property type="entry name" value="Vaccinia Virus protein VP39"/>
    <property type="match status" value="1"/>
</dbReference>
<evidence type="ECO:0000313" key="3">
    <source>
        <dbReference type="Proteomes" id="UP000464577"/>
    </source>
</evidence>
<accession>A0A6P1W906</accession>
<dbReference type="GO" id="GO:0032259">
    <property type="term" value="P:methylation"/>
    <property type="evidence" value="ECO:0007669"/>
    <property type="project" value="UniProtKB-KW"/>
</dbReference>
<dbReference type="GO" id="GO:0008168">
    <property type="term" value="F:methyltransferase activity"/>
    <property type="evidence" value="ECO:0007669"/>
    <property type="project" value="UniProtKB-KW"/>
</dbReference>
<evidence type="ECO:0000313" key="2">
    <source>
        <dbReference type="EMBL" id="QHW00500.1"/>
    </source>
</evidence>
<proteinExistence type="predicted"/>
<gene>
    <name evidence="2" type="ORF">GJR95_38190</name>
</gene>
<feature type="domain" description="Methyltransferase FkbM" evidence="1">
    <location>
        <begin position="93"/>
        <end position="249"/>
    </location>
</feature>
<keyword evidence="2" id="KW-0808">Transferase</keyword>
<dbReference type="NCBIfam" id="TIGR01444">
    <property type="entry name" value="fkbM_fam"/>
    <property type="match status" value="1"/>
</dbReference>
<dbReference type="InterPro" id="IPR029063">
    <property type="entry name" value="SAM-dependent_MTases_sf"/>
</dbReference>
<name>A0A6P1W906_9BACT</name>
<dbReference type="SUPFAM" id="SSF53335">
    <property type="entry name" value="S-adenosyl-L-methionine-dependent methyltransferases"/>
    <property type="match status" value="1"/>
</dbReference>
<dbReference type="RefSeq" id="WP_162390891.1">
    <property type="nucleotide sequence ID" value="NZ_CP045997.1"/>
</dbReference>
<dbReference type="KEGG" id="senf:GJR95_38190"/>
<reference evidence="2 3" key="1">
    <citation type="submission" date="2019-11" db="EMBL/GenBank/DDBJ databases">
        <title>Spirosoma endbachense sp. nov., isolated from a natural salt meadow.</title>
        <authorList>
            <person name="Rojas J."/>
            <person name="Ambika Manirajan B."/>
            <person name="Ratering S."/>
            <person name="Suarez C."/>
            <person name="Geissler-Plaum R."/>
            <person name="Schnell S."/>
        </authorList>
    </citation>
    <scope>NUCLEOTIDE SEQUENCE [LARGE SCALE GENOMIC DNA]</scope>
    <source>
        <strain evidence="2 3">I-24</strain>
    </source>
</reference>
<dbReference type="Pfam" id="PF05050">
    <property type="entry name" value="Methyltransf_21"/>
    <property type="match status" value="1"/>
</dbReference>
<sequence>MNLKTAQAIYNRKLNQETQTWSGRLKVRLINIIFNQIKKTNPLVEAFVGQFKLHIPFSHELPFIIKSSPYYSTNLARIAEQVNRKYSDLKFIDIGANIGDSVALLRSKATFPILCIEGDPYFFSILHKNATNFADVYLSKTYVGETAGELKAKSVEVGGTAHLSQAGLEADTIHIKKLSSILAGNPIFKLSKMLKIDTDGFDNKILRGSIDFIEAAKPVVFFEYDPFFLAQQNDDGISIFDTLATNGYQNILIYENYGELMLSADLKDKRLLEDINYFFTGRKGLMYCDICAFHKEDNDLFNKIRESEINFFSQARI</sequence>
<dbReference type="Proteomes" id="UP000464577">
    <property type="component" value="Chromosome"/>
</dbReference>
<keyword evidence="2" id="KW-0489">Methyltransferase</keyword>
<dbReference type="AlphaFoldDB" id="A0A6P1W906"/>